<dbReference type="OrthoDB" id="3061965at2759"/>
<protein>
    <submittedName>
        <fullName evidence="2">Uncharacterized protein</fullName>
    </submittedName>
</protein>
<feature type="signal peptide" evidence="1">
    <location>
        <begin position="1"/>
        <end position="17"/>
    </location>
</feature>
<organism evidence="2 3">
    <name type="scientific">Lentinula aciculospora</name>
    <dbReference type="NCBI Taxonomy" id="153920"/>
    <lineage>
        <taxon>Eukaryota</taxon>
        <taxon>Fungi</taxon>
        <taxon>Dikarya</taxon>
        <taxon>Basidiomycota</taxon>
        <taxon>Agaricomycotina</taxon>
        <taxon>Agaricomycetes</taxon>
        <taxon>Agaricomycetidae</taxon>
        <taxon>Agaricales</taxon>
        <taxon>Marasmiineae</taxon>
        <taxon>Omphalotaceae</taxon>
        <taxon>Lentinula</taxon>
    </lineage>
</organism>
<dbReference type="AlphaFoldDB" id="A0A9W9AX76"/>
<feature type="chain" id="PRO_5040797698" evidence="1">
    <location>
        <begin position="18"/>
        <end position="161"/>
    </location>
</feature>
<dbReference type="Proteomes" id="UP001150266">
    <property type="component" value="Unassembled WGS sequence"/>
</dbReference>
<evidence type="ECO:0000313" key="2">
    <source>
        <dbReference type="EMBL" id="KAJ4490953.1"/>
    </source>
</evidence>
<sequence>MHLTLFILISWLSVTQMVTWKRGKSDPNSQFFLQKIKLDNSKGPTPKSTPVAITNSQNYEGTSPMAFNRAGLFQIIAVDIQNEKTFFSTEITVLPNPTSYLFPTATSGSKTGKSMMNMMGNPSKVTSLQNSASSSSGSAITIFGPLVGQRTTLLLLSSAEL</sequence>
<accession>A0A9W9AX76</accession>
<dbReference type="EMBL" id="JAOTPV010000001">
    <property type="protein sequence ID" value="KAJ4490953.1"/>
    <property type="molecule type" value="Genomic_DNA"/>
</dbReference>
<keyword evidence="1" id="KW-0732">Signal</keyword>
<evidence type="ECO:0000313" key="3">
    <source>
        <dbReference type="Proteomes" id="UP001150266"/>
    </source>
</evidence>
<evidence type="ECO:0000256" key="1">
    <source>
        <dbReference type="SAM" id="SignalP"/>
    </source>
</evidence>
<reference evidence="2" key="1">
    <citation type="submission" date="2022-08" db="EMBL/GenBank/DDBJ databases">
        <title>A Global Phylogenomic Analysis of the Shiitake Genus Lentinula.</title>
        <authorList>
            <consortium name="DOE Joint Genome Institute"/>
            <person name="Sierra-Patev S."/>
            <person name="Min B."/>
            <person name="Naranjo-Ortiz M."/>
            <person name="Looney B."/>
            <person name="Konkel Z."/>
            <person name="Slot J.C."/>
            <person name="Sakamoto Y."/>
            <person name="Steenwyk J.L."/>
            <person name="Rokas A."/>
            <person name="Carro J."/>
            <person name="Camarero S."/>
            <person name="Ferreira P."/>
            <person name="Molpeceres G."/>
            <person name="Ruiz-Duenas F.J."/>
            <person name="Serrano A."/>
            <person name="Henrissat B."/>
            <person name="Drula E."/>
            <person name="Hughes K.W."/>
            <person name="Mata J.L."/>
            <person name="Ishikawa N.K."/>
            <person name="Vargas-Isla R."/>
            <person name="Ushijima S."/>
            <person name="Smith C.A."/>
            <person name="Ahrendt S."/>
            <person name="Andreopoulos W."/>
            <person name="He G."/>
            <person name="Labutti K."/>
            <person name="Lipzen A."/>
            <person name="Ng V."/>
            <person name="Riley R."/>
            <person name="Sandor L."/>
            <person name="Barry K."/>
            <person name="Martinez A.T."/>
            <person name="Xiao Y."/>
            <person name="Gibbons J.G."/>
            <person name="Terashima K."/>
            <person name="Grigoriev I.V."/>
            <person name="Hibbett D.S."/>
        </authorList>
    </citation>
    <scope>NUCLEOTIDE SEQUENCE</scope>
    <source>
        <strain evidence="2">JLM2183</strain>
    </source>
</reference>
<name>A0A9W9AX76_9AGAR</name>
<proteinExistence type="predicted"/>
<keyword evidence="3" id="KW-1185">Reference proteome</keyword>
<comment type="caution">
    <text evidence="2">The sequence shown here is derived from an EMBL/GenBank/DDBJ whole genome shotgun (WGS) entry which is preliminary data.</text>
</comment>
<gene>
    <name evidence="2" type="ORF">J3R30DRAFT_159790</name>
</gene>